<dbReference type="EMBL" id="CM042885">
    <property type="protein sequence ID" value="KAI4363775.1"/>
    <property type="molecule type" value="Genomic_DNA"/>
</dbReference>
<accession>A0ACB9QBM9</accession>
<protein>
    <submittedName>
        <fullName evidence="1">Uncharacterized protein</fullName>
    </submittedName>
</protein>
<organism evidence="1 2">
    <name type="scientific">Melastoma candidum</name>
    <dbReference type="NCBI Taxonomy" id="119954"/>
    <lineage>
        <taxon>Eukaryota</taxon>
        <taxon>Viridiplantae</taxon>
        <taxon>Streptophyta</taxon>
        <taxon>Embryophyta</taxon>
        <taxon>Tracheophyta</taxon>
        <taxon>Spermatophyta</taxon>
        <taxon>Magnoliopsida</taxon>
        <taxon>eudicotyledons</taxon>
        <taxon>Gunneridae</taxon>
        <taxon>Pentapetalae</taxon>
        <taxon>rosids</taxon>
        <taxon>malvids</taxon>
        <taxon>Myrtales</taxon>
        <taxon>Melastomataceae</taxon>
        <taxon>Melastomatoideae</taxon>
        <taxon>Melastomateae</taxon>
        <taxon>Melastoma</taxon>
    </lineage>
</organism>
<sequence length="104" mass="11132">MLTLRVARNLCGLRKPRTLASRSGKSAMDMAARDGELRVFVVAGEVSGDRMGGRLMSSVKRLSPFPVRFASVGGSMMWSEDLRSLFPMEDIAVMGDLGAPASPG</sequence>
<reference evidence="2" key="1">
    <citation type="journal article" date="2023" name="Front. Plant Sci.">
        <title>Chromosomal-level genome assembly of Melastoma candidum provides insights into trichome evolution.</title>
        <authorList>
            <person name="Zhong Y."/>
            <person name="Wu W."/>
            <person name="Sun C."/>
            <person name="Zou P."/>
            <person name="Liu Y."/>
            <person name="Dai S."/>
            <person name="Zhou R."/>
        </authorList>
    </citation>
    <scope>NUCLEOTIDE SEQUENCE [LARGE SCALE GENOMIC DNA]</scope>
</reference>
<evidence type="ECO:0000313" key="2">
    <source>
        <dbReference type="Proteomes" id="UP001057402"/>
    </source>
</evidence>
<evidence type="ECO:0000313" key="1">
    <source>
        <dbReference type="EMBL" id="KAI4363775.1"/>
    </source>
</evidence>
<proteinExistence type="predicted"/>
<dbReference type="Proteomes" id="UP001057402">
    <property type="component" value="Chromosome 6"/>
</dbReference>
<gene>
    <name evidence="1" type="ORF">MLD38_019949</name>
</gene>
<comment type="caution">
    <text evidence="1">The sequence shown here is derived from an EMBL/GenBank/DDBJ whole genome shotgun (WGS) entry which is preliminary data.</text>
</comment>
<keyword evidence="2" id="KW-1185">Reference proteome</keyword>
<name>A0ACB9QBM9_9MYRT</name>